<dbReference type="OMA" id="GSNQFQV"/>
<dbReference type="Pfam" id="PF00536">
    <property type="entry name" value="SAM_1"/>
    <property type="match status" value="1"/>
</dbReference>
<dbReference type="SUPFAM" id="SSF49879">
    <property type="entry name" value="SMAD/FHA domain"/>
    <property type="match status" value="2"/>
</dbReference>
<dbReference type="PROSITE" id="PS50089">
    <property type="entry name" value="ZF_RING_2"/>
    <property type="match status" value="1"/>
</dbReference>
<accession>G0QZ88</accession>
<dbReference type="RefSeq" id="XP_004030707.1">
    <property type="nucleotide sequence ID" value="XM_004030659.1"/>
</dbReference>
<dbReference type="Gene3D" id="1.10.150.50">
    <property type="entry name" value="Transcription Factor, Ets-1"/>
    <property type="match status" value="1"/>
</dbReference>
<feature type="domain" description="FHA" evidence="3">
    <location>
        <begin position="287"/>
        <end position="332"/>
    </location>
</feature>
<dbReference type="Gene3D" id="2.60.200.20">
    <property type="match status" value="2"/>
</dbReference>
<dbReference type="AlphaFoldDB" id="G0QZ88"/>
<dbReference type="STRING" id="857967.G0QZ88"/>
<dbReference type="SUPFAM" id="SSF47769">
    <property type="entry name" value="SAM/Pointed domain"/>
    <property type="match status" value="1"/>
</dbReference>
<dbReference type="InterPro" id="IPR013761">
    <property type="entry name" value="SAM/pointed_sf"/>
</dbReference>
<dbReference type="PANTHER" id="PTHR23308">
    <property type="entry name" value="NUCLEAR INHIBITOR OF PROTEIN PHOSPHATASE-1"/>
    <property type="match status" value="1"/>
</dbReference>
<dbReference type="InterPro" id="IPR008984">
    <property type="entry name" value="SMAD_FHA_dom_sf"/>
</dbReference>
<sequence length="427" mass="50091">MDFDKLKTILPKDPLFWNTDETLKWLQFIGLQQYSDQFIQQTVDGSCLQQLDKYDLKLLGIYNQIHQKKIKNWLKLGLLQYSLFLKGLKYPQDQDQNEILFYEKLYLNNINDEQNLISQMQHQLIESEKNFSDHSSNNDDCTRENQQIKQQIQPEEQKKNEQYELILKPIDSVQVSFYSIKEEGAKIGRNNANGIVILNETVSRFHAQISFISINFYIKDLGSITGTFTRIKDRIVLEQGNIIEMGSFQYYIQSIQENILQISILEKPGNLYNLQFCYEMIEQGQYFSIGRKISNKICFEEDSHLSNVHAKIFLIQGKFLLEDNCSTNGIWLRLSDEGKESEYFQLQNETQIRIGNDFQYSCQINSQKQVIDKIDQQNLCIICCEEDRDVICIPCRHNASCLKCSKNLKNCIICRFPVQDIVKIYKS</sequence>
<dbReference type="SMART" id="SM00454">
    <property type="entry name" value="SAM"/>
    <property type="match status" value="1"/>
</dbReference>
<feature type="compositionally biased region" description="Low complexity" evidence="2">
    <location>
        <begin position="144"/>
        <end position="154"/>
    </location>
</feature>
<dbReference type="PROSITE" id="PS50006">
    <property type="entry name" value="FHA_DOMAIN"/>
    <property type="match status" value="2"/>
</dbReference>
<protein>
    <recommendedName>
        <fullName evidence="8">FHA domain protein</fullName>
    </recommendedName>
</protein>
<evidence type="ECO:0000256" key="1">
    <source>
        <dbReference type="PROSITE-ProRule" id="PRU00175"/>
    </source>
</evidence>
<evidence type="ECO:0000256" key="2">
    <source>
        <dbReference type="SAM" id="MobiDB-lite"/>
    </source>
</evidence>
<dbReference type="GeneID" id="14905572"/>
<dbReference type="Pfam" id="PF00498">
    <property type="entry name" value="FHA"/>
    <property type="match status" value="2"/>
</dbReference>
<dbReference type="PROSITE" id="PS50105">
    <property type="entry name" value="SAM_DOMAIN"/>
    <property type="match status" value="1"/>
</dbReference>
<dbReference type="OrthoDB" id="5855668at2759"/>
<evidence type="ECO:0000259" key="4">
    <source>
        <dbReference type="PROSITE" id="PS50089"/>
    </source>
</evidence>
<keyword evidence="1" id="KW-0479">Metal-binding</keyword>
<proteinExistence type="predicted"/>
<dbReference type="CDD" id="cd09487">
    <property type="entry name" value="SAM_superfamily"/>
    <property type="match status" value="1"/>
</dbReference>
<dbReference type="CDD" id="cd00060">
    <property type="entry name" value="FHA"/>
    <property type="match status" value="2"/>
</dbReference>
<dbReference type="InterPro" id="IPR013083">
    <property type="entry name" value="Znf_RING/FYVE/PHD"/>
</dbReference>
<name>G0QZ88_ICHMU</name>
<evidence type="ECO:0000313" key="7">
    <source>
        <dbReference type="Proteomes" id="UP000008983"/>
    </source>
</evidence>
<dbReference type="Gene3D" id="3.30.40.10">
    <property type="entry name" value="Zinc/RING finger domain, C3HC4 (zinc finger)"/>
    <property type="match status" value="1"/>
</dbReference>
<dbReference type="InParanoid" id="G0QZ88"/>
<gene>
    <name evidence="6" type="ORF">IMG5_155130</name>
</gene>
<keyword evidence="1" id="KW-0863">Zinc-finger</keyword>
<keyword evidence="7" id="KW-1185">Reference proteome</keyword>
<feature type="region of interest" description="Disordered" evidence="2">
    <location>
        <begin position="129"/>
        <end position="157"/>
    </location>
</feature>
<dbReference type="InterPro" id="IPR001660">
    <property type="entry name" value="SAM"/>
</dbReference>
<dbReference type="InterPro" id="IPR001841">
    <property type="entry name" value="Znf_RING"/>
</dbReference>
<evidence type="ECO:0000313" key="6">
    <source>
        <dbReference type="EMBL" id="EGR29471.1"/>
    </source>
</evidence>
<dbReference type="EMBL" id="GL984141">
    <property type="protein sequence ID" value="EGR29471.1"/>
    <property type="molecule type" value="Genomic_DNA"/>
</dbReference>
<feature type="compositionally biased region" description="Basic and acidic residues" evidence="2">
    <location>
        <begin position="129"/>
        <end position="143"/>
    </location>
</feature>
<dbReference type="eggNOG" id="ENOG502QSQ5">
    <property type="taxonomic scope" value="Eukaryota"/>
</dbReference>
<reference evidence="6 7" key="1">
    <citation type="submission" date="2011-07" db="EMBL/GenBank/DDBJ databases">
        <authorList>
            <person name="Coyne R."/>
            <person name="Brami D."/>
            <person name="Johnson J."/>
            <person name="Hostetler J."/>
            <person name="Hannick L."/>
            <person name="Clark T."/>
            <person name="Cassidy-Hanley D."/>
            <person name="Inman J."/>
        </authorList>
    </citation>
    <scope>NUCLEOTIDE SEQUENCE [LARGE SCALE GENOMIC DNA]</scope>
    <source>
        <strain evidence="6 7">G5</strain>
    </source>
</reference>
<feature type="domain" description="FHA" evidence="3">
    <location>
        <begin position="185"/>
        <end position="228"/>
    </location>
</feature>
<organism evidence="6 7">
    <name type="scientific">Ichthyophthirius multifiliis</name>
    <name type="common">White spot disease agent</name>
    <name type="synonym">Ich</name>
    <dbReference type="NCBI Taxonomy" id="5932"/>
    <lineage>
        <taxon>Eukaryota</taxon>
        <taxon>Sar</taxon>
        <taxon>Alveolata</taxon>
        <taxon>Ciliophora</taxon>
        <taxon>Intramacronucleata</taxon>
        <taxon>Oligohymenophorea</taxon>
        <taxon>Hymenostomatida</taxon>
        <taxon>Ophryoglenina</taxon>
        <taxon>Ichthyophthirius</taxon>
    </lineage>
</organism>
<evidence type="ECO:0008006" key="8">
    <source>
        <dbReference type="Google" id="ProtNLM"/>
    </source>
</evidence>
<feature type="domain" description="RING-type" evidence="4">
    <location>
        <begin position="380"/>
        <end position="415"/>
    </location>
</feature>
<dbReference type="Pfam" id="PF13920">
    <property type="entry name" value="zf-C3HC4_3"/>
    <property type="match status" value="1"/>
</dbReference>
<feature type="domain" description="SAM" evidence="5">
    <location>
        <begin position="17"/>
        <end position="70"/>
    </location>
</feature>
<evidence type="ECO:0000259" key="3">
    <source>
        <dbReference type="PROSITE" id="PS50006"/>
    </source>
</evidence>
<evidence type="ECO:0000259" key="5">
    <source>
        <dbReference type="PROSITE" id="PS50105"/>
    </source>
</evidence>
<dbReference type="Proteomes" id="UP000008983">
    <property type="component" value="Unassembled WGS sequence"/>
</dbReference>
<dbReference type="InterPro" id="IPR050923">
    <property type="entry name" value="Cell_Proc_Reg/RNA_Proc"/>
</dbReference>
<keyword evidence="1" id="KW-0862">Zinc</keyword>
<dbReference type="GO" id="GO:0008270">
    <property type="term" value="F:zinc ion binding"/>
    <property type="evidence" value="ECO:0007669"/>
    <property type="project" value="UniProtKB-KW"/>
</dbReference>
<dbReference type="InterPro" id="IPR000253">
    <property type="entry name" value="FHA_dom"/>
</dbReference>
<dbReference type="SMART" id="SM00240">
    <property type="entry name" value="FHA"/>
    <property type="match status" value="2"/>
</dbReference>